<dbReference type="PROSITE" id="PS51257">
    <property type="entry name" value="PROKAR_LIPOPROTEIN"/>
    <property type="match status" value="1"/>
</dbReference>
<dbReference type="RefSeq" id="WP_195817759.1">
    <property type="nucleotide sequence ID" value="NZ_JADOBH010000004.1"/>
</dbReference>
<dbReference type="Proteomes" id="UP000600307">
    <property type="component" value="Unassembled WGS sequence"/>
</dbReference>
<keyword evidence="1" id="KW-0449">Lipoprotein</keyword>
<organism evidence="1 2">
    <name type="scientific">Rahnella victoriana</name>
    <dbReference type="NCBI Taxonomy" id="1510570"/>
    <lineage>
        <taxon>Bacteria</taxon>
        <taxon>Pseudomonadati</taxon>
        <taxon>Pseudomonadota</taxon>
        <taxon>Gammaproteobacteria</taxon>
        <taxon>Enterobacterales</taxon>
        <taxon>Yersiniaceae</taxon>
        <taxon>Rahnella</taxon>
    </lineage>
</organism>
<evidence type="ECO:0000313" key="1">
    <source>
        <dbReference type="EMBL" id="MBF7957490.1"/>
    </source>
</evidence>
<reference evidence="1 2" key="1">
    <citation type="submission" date="2020-11" db="EMBL/GenBank/DDBJ databases">
        <title>Taxonomic investigation of Rahnella spp.</title>
        <authorList>
            <person name="Lee S.D."/>
        </authorList>
    </citation>
    <scope>NUCLEOTIDE SEQUENCE [LARGE SCALE GENOMIC DNA]</scope>
    <source>
        <strain evidence="1 2">SAP-10</strain>
    </source>
</reference>
<sequence length="112" mass="12834">MKIVKKLLMIYLVTALITVLSGCGTISRGDSISRSYRGFDRDKEVASNPYFWMFSFGLAPIFHIISMPVDIVVDTLLYPYDVHQYNLLKERVRKQQEPVGETDNTLPESAHH</sequence>
<accession>A0ABS0DUG5</accession>
<proteinExistence type="predicted"/>
<name>A0ABS0DUG5_9GAMM</name>
<protein>
    <submittedName>
        <fullName evidence="1">YceK/YidQ family lipoprotein</fullName>
    </submittedName>
</protein>
<gene>
    <name evidence="1" type="ORF">IV431_18170</name>
</gene>
<evidence type="ECO:0000313" key="2">
    <source>
        <dbReference type="Proteomes" id="UP000600307"/>
    </source>
</evidence>
<comment type="caution">
    <text evidence="1">The sequence shown here is derived from an EMBL/GenBank/DDBJ whole genome shotgun (WGS) entry which is preliminary data.</text>
</comment>
<keyword evidence="2" id="KW-1185">Reference proteome</keyword>
<dbReference type="EMBL" id="JADOBH010000004">
    <property type="protein sequence ID" value="MBF7957490.1"/>
    <property type="molecule type" value="Genomic_DNA"/>
</dbReference>